<dbReference type="EMBL" id="JAUHPW010000009">
    <property type="protein sequence ID" value="MDN4476470.1"/>
    <property type="molecule type" value="Genomic_DNA"/>
</dbReference>
<dbReference type="PANTHER" id="PTHR37308">
    <property type="entry name" value="INTEGRAL MEMBRANE PROTEIN"/>
    <property type="match status" value="1"/>
</dbReference>
<dbReference type="Proteomes" id="UP001172728">
    <property type="component" value="Unassembled WGS sequence"/>
</dbReference>
<keyword evidence="1" id="KW-0472">Membrane</keyword>
<dbReference type="InterPro" id="IPR007163">
    <property type="entry name" value="VCA0040-like"/>
</dbReference>
<feature type="transmembrane region" description="Helical" evidence="1">
    <location>
        <begin position="262"/>
        <end position="280"/>
    </location>
</feature>
<organism evidence="2 3">
    <name type="scientific">Demequina litoralis</name>
    <dbReference type="NCBI Taxonomy" id="3051660"/>
    <lineage>
        <taxon>Bacteria</taxon>
        <taxon>Bacillati</taxon>
        <taxon>Actinomycetota</taxon>
        <taxon>Actinomycetes</taxon>
        <taxon>Micrococcales</taxon>
        <taxon>Demequinaceae</taxon>
        <taxon>Demequina</taxon>
    </lineage>
</organism>
<feature type="transmembrane region" description="Helical" evidence="1">
    <location>
        <begin position="161"/>
        <end position="179"/>
    </location>
</feature>
<evidence type="ECO:0000256" key="1">
    <source>
        <dbReference type="SAM" id="Phobius"/>
    </source>
</evidence>
<dbReference type="RefSeq" id="WP_301134798.1">
    <property type="nucleotide sequence ID" value="NZ_JAUHPW010000009.1"/>
</dbReference>
<keyword evidence="1" id="KW-0812">Transmembrane</keyword>
<dbReference type="Pfam" id="PF04018">
    <property type="entry name" value="VCA0040-like"/>
    <property type="match status" value="1"/>
</dbReference>
<evidence type="ECO:0000313" key="2">
    <source>
        <dbReference type="EMBL" id="MDN4476470.1"/>
    </source>
</evidence>
<accession>A0ABT8GBE6</accession>
<keyword evidence="3" id="KW-1185">Reference proteome</keyword>
<dbReference type="PANTHER" id="PTHR37308:SF1">
    <property type="entry name" value="POLYPRENYL-PHOSPHATE TRANSPORTER"/>
    <property type="match status" value="1"/>
</dbReference>
<feature type="transmembrane region" description="Helical" evidence="1">
    <location>
        <begin position="91"/>
        <end position="113"/>
    </location>
</feature>
<keyword evidence="1" id="KW-1133">Transmembrane helix</keyword>
<sequence length="332" mass="34596">MTAHDASPVEAGAPQPRRTPLLLALDLVRGAMIGTAETVPGVSGGTVALMTGVYETLLTSAGHLIAGLRHAVTDGLRGRGLAEARAQLSRVAWGVVLPIGVGMVIALVSMAHVMEGLLEDHPETMRGLFLGLVLASLAVPFRHSRRVAPLSPAVPWTMREWLLAAVAAVVVAVVVSLPAGNLSPEWYVLVPAGALAVSALVLPGLSGSFLLLTMGLYEPTIAALNDRDLGYLALFAVGLAIGLVTIVKLLQWLLEHHRRVTLVVLTGIMAGSLVALWPWQDADGMRIAPTEPVVAPLLAALVGAGLVVGILVAEHRLLTRREAAEVAENAGA</sequence>
<gene>
    <name evidence="2" type="ORF">QQX09_11455</name>
</gene>
<feature type="transmembrane region" description="Helical" evidence="1">
    <location>
        <begin position="229"/>
        <end position="250"/>
    </location>
</feature>
<protein>
    <submittedName>
        <fullName evidence="2">DUF368 domain-containing protein</fullName>
    </submittedName>
</protein>
<evidence type="ECO:0000313" key="3">
    <source>
        <dbReference type="Proteomes" id="UP001172728"/>
    </source>
</evidence>
<feature type="transmembrane region" description="Helical" evidence="1">
    <location>
        <begin position="186"/>
        <end position="217"/>
    </location>
</feature>
<reference evidence="2" key="1">
    <citation type="submission" date="2023-06" db="EMBL/GenBank/DDBJ databases">
        <title>Sysu t00192.</title>
        <authorList>
            <person name="Gao L."/>
            <person name="Fang B.-Z."/>
            <person name="Li W.-J."/>
        </authorList>
    </citation>
    <scope>NUCLEOTIDE SEQUENCE</scope>
    <source>
        <strain evidence="2">SYSU T00192</strain>
    </source>
</reference>
<feature type="transmembrane region" description="Helical" evidence="1">
    <location>
        <begin position="292"/>
        <end position="313"/>
    </location>
</feature>
<proteinExistence type="predicted"/>
<name>A0ABT8GBE6_9MICO</name>
<comment type="caution">
    <text evidence="2">The sequence shown here is derived from an EMBL/GenBank/DDBJ whole genome shotgun (WGS) entry which is preliminary data.</text>
</comment>